<accession>D4N0P5</accession>
<sequence>MQLGEYLKTLPESQTVAVGTVGGSGWVYIGTLDDLNNIVTSFASIFRNAKRELERDEQFLNSGRAESKNSIAKVTHRIEHHKAYLDGYLPALKRDIQRVYNRFTDSSIAIVIDGREYGYWDKEEYENRYRQTKVRYKL</sequence>
<evidence type="ECO:0000313" key="1">
    <source>
        <dbReference type="EMBL" id="CBL38440.1"/>
    </source>
</evidence>
<name>D4N0P5_ANAHA</name>
<dbReference type="KEGG" id="bprl:CL2_14980"/>
<reference evidence="1 2" key="2">
    <citation type="submission" date="2010-03" db="EMBL/GenBank/DDBJ databases">
        <authorList>
            <person name="Pajon A."/>
        </authorList>
    </citation>
    <scope>NUCLEOTIDE SEQUENCE [LARGE SCALE GENOMIC DNA]</scope>
    <source>
        <strain evidence="1 2">SSC/2</strain>
    </source>
</reference>
<evidence type="ECO:0000313" key="2">
    <source>
        <dbReference type="Proteomes" id="UP000008960"/>
    </source>
</evidence>
<dbReference type="Proteomes" id="UP000008960">
    <property type="component" value="Chromosome"/>
</dbReference>
<reference evidence="1 2" key="1">
    <citation type="submission" date="2010-03" db="EMBL/GenBank/DDBJ databases">
        <title>The genome sequence of Clostridiales sp. SSC/2.</title>
        <authorList>
            <consortium name="metaHIT consortium -- http://www.metahit.eu/"/>
            <person name="Pajon A."/>
            <person name="Turner K."/>
            <person name="Parkhill J."/>
            <person name="Duncan S."/>
            <person name="Flint H."/>
        </authorList>
    </citation>
    <scope>NUCLEOTIDE SEQUENCE [LARGE SCALE GENOMIC DNA]</scope>
    <source>
        <strain evidence="1 2">SSC/2</strain>
    </source>
</reference>
<proteinExistence type="predicted"/>
<dbReference type="AlphaFoldDB" id="D4N0P5"/>
<dbReference type="RefSeq" id="WP_008390886.1">
    <property type="nucleotide sequence ID" value="NC_021016.1"/>
</dbReference>
<gene>
    <name evidence="1" type="ORF">CL2_14980</name>
</gene>
<dbReference type="PATRIC" id="fig|245018.3.peg.1789"/>
<dbReference type="EMBL" id="FP929061">
    <property type="protein sequence ID" value="CBL38440.1"/>
    <property type="molecule type" value="Genomic_DNA"/>
</dbReference>
<organism evidence="1 2">
    <name type="scientific">Anaerostipes hadrus</name>
    <dbReference type="NCBI Taxonomy" id="649756"/>
    <lineage>
        <taxon>Bacteria</taxon>
        <taxon>Bacillati</taxon>
        <taxon>Bacillota</taxon>
        <taxon>Clostridia</taxon>
        <taxon>Lachnospirales</taxon>
        <taxon>Lachnospiraceae</taxon>
        <taxon>Anaerostipes</taxon>
    </lineage>
</organism>
<protein>
    <submittedName>
        <fullName evidence="1">Uncharacterized protein</fullName>
    </submittedName>
</protein>